<protein>
    <submittedName>
        <fullName evidence="1">Uncharacterized protein</fullName>
    </submittedName>
</protein>
<keyword evidence="2" id="KW-1185">Reference proteome</keyword>
<name>A0A4C1WYD6_EUMVA</name>
<proteinExistence type="predicted"/>
<dbReference type="AlphaFoldDB" id="A0A4C1WYD6"/>
<organism evidence="1 2">
    <name type="scientific">Eumeta variegata</name>
    <name type="common">Bagworm moth</name>
    <name type="synonym">Eumeta japonica</name>
    <dbReference type="NCBI Taxonomy" id="151549"/>
    <lineage>
        <taxon>Eukaryota</taxon>
        <taxon>Metazoa</taxon>
        <taxon>Ecdysozoa</taxon>
        <taxon>Arthropoda</taxon>
        <taxon>Hexapoda</taxon>
        <taxon>Insecta</taxon>
        <taxon>Pterygota</taxon>
        <taxon>Neoptera</taxon>
        <taxon>Endopterygota</taxon>
        <taxon>Lepidoptera</taxon>
        <taxon>Glossata</taxon>
        <taxon>Ditrysia</taxon>
        <taxon>Tineoidea</taxon>
        <taxon>Psychidae</taxon>
        <taxon>Oiketicinae</taxon>
        <taxon>Eumeta</taxon>
    </lineage>
</organism>
<sequence>MLSFAGPFPLCFTADAEPEVHSALSRRARLSSARSLLPPVFAVSAIRGDTSDRVTGPRCAGYAAAAVGPEACGASAVSPARARCVAIAAPVPPGAPAARTFRRPRVLYRLTIKLD</sequence>
<evidence type="ECO:0000313" key="2">
    <source>
        <dbReference type="Proteomes" id="UP000299102"/>
    </source>
</evidence>
<dbReference type="EMBL" id="BGZK01000680">
    <property type="protein sequence ID" value="GBP55880.1"/>
    <property type="molecule type" value="Genomic_DNA"/>
</dbReference>
<evidence type="ECO:0000313" key="1">
    <source>
        <dbReference type="EMBL" id="GBP55880.1"/>
    </source>
</evidence>
<reference evidence="1 2" key="1">
    <citation type="journal article" date="2019" name="Commun. Biol.">
        <title>The bagworm genome reveals a unique fibroin gene that provides high tensile strength.</title>
        <authorList>
            <person name="Kono N."/>
            <person name="Nakamura H."/>
            <person name="Ohtoshi R."/>
            <person name="Tomita M."/>
            <person name="Numata K."/>
            <person name="Arakawa K."/>
        </authorList>
    </citation>
    <scope>NUCLEOTIDE SEQUENCE [LARGE SCALE GENOMIC DNA]</scope>
</reference>
<gene>
    <name evidence="1" type="ORF">EVAR_89706_1</name>
</gene>
<dbReference type="Proteomes" id="UP000299102">
    <property type="component" value="Unassembled WGS sequence"/>
</dbReference>
<comment type="caution">
    <text evidence="1">The sequence shown here is derived from an EMBL/GenBank/DDBJ whole genome shotgun (WGS) entry which is preliminary data.</text>
</comment>
<accession>A0A4C1WYD6</accession>